<dbReference type="Gene3D" id="3.40.50.720">
    <property type="entry name" value="NAD(P)-binding Rossmann-like Domain"/>
    <property type="match status" value="1"/>
</dbReference>
<evidence type="ECO:0000256" key="7">
    <source>
        <dbReference type="ARBA" id="ARBA00023002"/>
    </source>
</evidence>
<sequence length="646" mass="68704">MSAEFPHLFSPIEIGGMTMKNRLVALPAGTSMAERGVPTHGDTEHFERLAAGGVGLIVGGATVVHSTTTLRSRKLIEAYIDDYVPATAAKAKVIHRHGARFVVQLCHLGREFIGGESDAPPSAPSPIKTARDAYPPHELTVAEIDDIIEGWRISTQNVVKAGADGVELHAAHGYLPAQFMSPLTNKRTDSFGGSFENRMRFSRLVIEAMRSVVPTGFVLGVRLSGEEEIPGGMNIDDCVRIAEDLTDLGIDYFSITHGTRGKYVKDSSNEDAVAIPSASRVRAATGVATLVGQRIRDAATADHAIKSGHVDMVGMARALIADPDLPIKSQSGRLDEIRGCLGINQDCRAFDPHLHCAVNAEIGRGRHSGIGVKVQKQKEVYVIGGGPGGLELARVAAGRGHHVTVFEQHTVLGGAIRVAAAAPHRAALGDVIDYLQRELRRLKVDVNLSAGIEVDDVDDILEVADHVVVATGSRPADLPVGLHSRPAATVDDVLLGRLPDVVSRRAVVFDEGDGFWPAYSAAEALVRQGWHVTFATPLTGLASRVPAESAGPLLRRLGTSGTDFKVGHTLVVPEKSSEALRLRPVFGGADIEFDDVLTVWHQPRVPMPTLGLVAGPSVSIIGDSVTPRRLSHAIAEGYRVGAEIGA</sequence>
<protein>
    <submittedName>
        <fullName evidence="12">FAD-dependent oxidoreductase</fullName>
    </submittedName>
</protein>
<name>A0ABU4ERN8_WILMA</name>
<comment type="similarity">
    <text evidence="3">In the N-terminal section; belongs to the NADH:flavin oxidoreductase/NADH oxidase family.</text>
</comment>
<dbReference type="Gene3D" id="3.20.20.70">
    <property type="entry name" value="Aldolase class I"/>
    <property type="match status" value="1"/>
</dbReference>
<keyword evidence="6" id="KW-0479">Metal-binding</keyword>
<dbReference type="InterPro" id="IPR023753">
    <property type="entry name" value="FAD/NAD-binding_dom"/>
</dbReference>
<dbReference type="RefSeq" id="WP_317712855.1">
    <property type="nucleotide sequence ID" value="NZ_JAWLUM010000001.1"/>
</dbReference>
<evidence type="ECO:0000256" key="8">
    <source>
        <dbReference type="ARBA" id="ARBA00023004"/>
    </source>
</evidence>
<dbReference type="Gene3D" id="3.50.50.60">
    <property type="entry name" value="FAD/NAD(P)-binding domain"/>
    <property type="match status" value="1"/>
</dbReference>
<evidence type="ECO:0000256" key="9">
    <source>
        <dbReference type="ARBA" id="ARBA00023014"/>
    </source>
</evidence>
<organism evidence="12 13">
    <name type="scientific">Williamsia marianensis</name>
    <dbReference type="NCBI Taxonomy" id="85044"/>
    <lineage>
        <taxon>Bacteria</taxon>
        <taxon>Bacillati</taxon>
        <taxon>Actinomycetota</taxon>
        <taxon>Actinomycetes</taxon>
        <taxon>Mycobacteriales</taxon>
        <taxon>Nocardiaceae</taxon>
        <taxon>Williamsia</taxon>
    </lineage>
</organism>
<comment type="cofactor">
    <cofactor evidence="1">
        <name>FMN</name>
        <dbReference type="ChEBI" id="CHEBI:58210"/>
    </cofactor>
</comment>
<evidence type="ECO:0000256" key="5">
    <source>
        <dbReference type="ARBA" id="ARBA00022643"/>
    </source>
</evidence>
<comment type="cofactor">
    <cofactor evidence="2">
        <name>[4Fe-4S] cluster</name>
        <dbReference type="ChEBI" id="CHEBI:49883"/>
    </cofactor>
</comment>
<dbReference type="InterPro" id="IPR036188">
    <property type="entry name" value="FAD/NAD-bd_sf"/>
</dbReference>
<keyword evidence="7" id="KW-0560">Oxidoreductase</keyword>
<evidence type="ECO:0000256" key="6">
    <source>
        <dbReference type="ARBA" id="ARBA00022723"/>
    </source>
</evidence>
<dbReference type="InterPro" id="IPR051793">
    <property type="entry name" value="NADH:flavin_oxidoreductase"/>
</dbReference>
<feature type="domain" description="FAD/NAD(P)-binding" evidence="11">
    <location>
        <begin position="379"/>
        <end position="482"/>
    </location>
</feature>
<comment type="caution">
    <text evidence="12">The sequence shown here is derived from an EMBL/GenBank/DDBJ whole genome shotgun (WGS) entry which is preliminary data.</text>
</comment>
<reference evidence="12 13" key="1">
    <citation type="submission" date="2023-10" db="EMBL/GenBank/DDBJ databases">
        <title>Development of a sustainable strategy for remediation of hydrocarbon-contaminated territories based on the waste exchange concept.</title>
        <authorList>
            <person name="Krivoruchko A."/>
        </authorList>
    </citation>
    <scope>NUCLEOTIDE SEQUENCE [LARGE SCALE GENOMIC DNA]</scope>
    <source>
        <strain evidence="12 13">IEGM 1236</strain>
    </source>
</reference>
<dbReference type="InterPro" id="IPR013785">
    <property type="entry name" value="Aldolase_TIM"/>
</dbReference>
<dbReference type="SUPFAM" id="SSF51971">
    <property type="entry name" value="Nucleotide-binding domain"/>
    <property type="match status" value="1"/>
</dbReference>
<dbReference type="PANTHER" id="PTHR42917:SF2">
    <property type="entry name" value="2,4-DIENOYL-COA REDUCTASE [(2E)-ENOYL-COA-PRODUCING]"/>
    <property type="match status" value="1"/>
</dbReference>
<dbReference type="Pfam" id="PF07992">
    <property type="entry name" value="Pyr_redox_2"/>
    <property type="match status" value="1"/>
</dbReference>
<proteinExistence type="inferred from homology"/>
<dbReference type="SUPFAM" id="SSF51905">
    <property type="entry name" value="FAD/NAD(P)-binding domain"/>
    <property type="match status" value="1"/>
</dbReference>
<accession>A0ABU4ERN8</accession>
<evidence type="ECO:0000259" key="11">
    <source>
        <dbReference type="Pfam" id="PF07992"/>
    </source>
</evidence>
<dbReference type="InterPro" id="IPR001155">
    <property type="entry name" value="OxRdtase_FMN_N"/>
</dbReference>
<evidence type="ECO:0000256" key="2">
    <source>
        <dbReference type="ARBA" id="ARBA00001966"/>
    </source>
</evidence>
<keyword evidence="5" id="KW-0288">FMN</keyword>
<keyword evidence="13" id="KW-1185">Reference proteome</keyword>
<dbReference type="PANTHER" id="PTHR42917">
    <property type="entry name" value="2,4-DIENOYL-COA REDUCTASE"/>
    <property type="match status" value="1"/>
</dbReference>
<evidence type="ECO:0000313" key="13">
    <source>
        <dbReference type="Proteomes" id="UP001185792"/>
    </source>
</evidence>
<evidence type="ECO:0000256" key="3">
    <source>
        <dbReference type="ARBA" id="ARBA00011048"/>
    </source>
</evidence>
<keyword evidence="4" id="KW-0285">Flavoprotein</keyword>
<dbReference type="SUPFAM" id="SSF51395">
    <property type="entry name" value="FMN-linked oxidoreductases"/>
    <property type="match status" value="1"/>
</dbReference>
<keyword evidence="8" id="KW-0408">Iron</keyword>
<dbReference type="PRINTS" id="PR00368">
    <property type="entry name" value="FADPNR"/>
</dbReference>
<evidence type="ECO:0000313" key="12">
    <source>
        <dbReference type="EMBL" id="MDV7133909.1"/>
    </source>
</evidence>
<dbReference type="EMBL" id="JAWLUM010000001">
    <property type="protein sequence ID" value="MDV7133909.1"/>
    <property type="molecule type" value="Genomic_DNA"/>
</dbReference>
<dbReference type="Pfam" id="PF00724">
    <property type="entry name" value="Oxidored_FMN"/>
    <property type="match status" value="1"/>
</dbReference>
<evidence type="ECO:0000259" key="10">
    <source>
        <dbReference type="Pfam" id="PF00724"/>
    </source>
</evidence>
<evidence type="ECO:0000256" key="1">
    <source>
        <dbReference type="ARBA" id="ARBA00001917"/>
    </source>
</evidence>
<dbReference type="Proteomes" id="UP001185792">
    <property type="component" value="Unassembled WGS sequence"/>
</dbReference>
<gene>
    <name evidence="12" type="ORF">R4198_09390</name>
</gene>
<keyword evidence="9" id="KW-0411">Iron-sulfur</keyword>
<evidence type="ECO:0000256" key="4">
    <source>
        <dbReference type="ARBA" id="ARBA00022630"/>
    </source>
</evidence>
<feature type="domain" description="NADH:flavin oxidoreductase/NADH oxidase N-terminal" evidence="10">
    <location>
        <begin position="8"/>
        <end position="335"/>
    </location>
</feature>